<feature type="region of interest" description="Disordered" evidence="3">
    <location>
        <begin position="80"/>
        <end position="192"/>
    </location>
</feature>
<evidence type="ECO:0000256" key="3">
    <source>
        <dbReference type="SAM" id="MobiDB-lite"/>
    </source>
</evidence>
<name>A0A9W7ZV30_9FUNG</name>
<dbReference type="GO" id="GO:0005737">
    <property type="term" value="C:cytoplasm"/>
    <property type="evidence" value="ECO:0007669"/>
    <property type="project" value="TreeGrafter"/>
</dbReference>
<evidence type="ECO:0000259" key="5">
    <source>
        <dbReference type="PROSITE" id="PS50031"/>
    </source>
</evidence>
<keyword evidence="8" id="KW-1185">Reference proteome</keyword>
<evidence type="ECO:0000256" key="1">
    <source>
        <dbReference type="ARBA" id="ARBA00022443"/>
    </source>
</evidence>
<dbReference type="InterPro" id="IPR036028">
    <property type="entry name" value="SH3-like_dom_sf"/>
</dbReference>
<feature type="compositionally biased region" description="Low complexity" evidence="3">
    <location>
        <begin position="378"/>
        <end position="395"/>
    </location>
</feature>
<dbReference type="OrthoDB" id="10045710at2759"/>
<dbReference type="InterPro" id="IPR001452">
    <property type="entry name" value="SH3_domain"/>
</dbReference>
<evidence type="ECO:0000256" key="2">
    <source>
        <dbReference type="PROSITE-ProRule" id="PRU00192"/>
    </source>
</evidence>
<proteinExistence type="predicted"/>
<evidence type="ECO:0000259" key="4">
    <source>
        <dbReference type="PROSITE" id="PS50002"/>
    </source>
</evidence>
<accession>A0A9W7ZV30</accession>
<dbReference type="Gene3D" id="2.30.30.40">
    <property type="entry name" value="SH3 Domains"/>
    <property type="match status" value="1"/>
</dbReference>
<feature type="domain" description="EH" evidence="5">
    <location>
        <begin position="433"/>
        <end position="522"/>
    </location>
</feature>
<feature type="compositionally biased region" description="Basic and acidic residues" evidence="3">
    <location>
        <begin position="175"/>
        <end position="186"/>
    </location>
</feature>
<comment type="caution">
    <text evidence="7">The sequence shown here is derived from an EMBL/GenBank/DDBJ whole genome shotgun (WGS) entry which is preliminary data.</text>
</comment>
<dbReference type="PANTHER" id="PTHR11216">
    <property type="entry name" value="EH DOMAIN"/>
    <property type="match status" value="1"/>
</dbReference>
<dbReference type="Pfam" id="PF12763">
    <property type="entry name" value="EH"/>
    <property type="match status" value="1"/>
</dbReference>
<feature type="compositionally biased region" description="Basic and acidic residues" evidence="3">
    <location>
        <begin position="89"/>
        <end position="102"/>
    </location>
</feature>
<feature type="compositionally biased region" description="Low complexity" evidence="3">
    <location>
        <begin position="109"/>
        <end position="132"/>
    </location>
</feature>
<dbReference type="SMART" id="SM00326">
    <property type="entry name" value="SH3"/>
    <property type="match status" value="1"/>
</dbReference>
<dbReference type="Pfam" id="PF00018">
    <property type="entry name" value="SH3_1"/>
    <property type="match status" value="1"/>
</dbReference>
<dbReference type="SUPFAM" id="SSF50044">
    <property type="entry name" value="SH3-domain"/>
    <property type="match status" value="1"/>
</dbReference>
<organism evidence="7 8">
    <name type="scientific">Mycoemilia scoparia</name>
    <dbReference type="NCBI Taxonomy" id="417184"/>
    <lineage>
        <taxon>Eukaryota</taxon>
        <taxon>Fungi</taxon>
        <taxon>Fungi incertae sedis</taxon>
        <taxon>Zoopagomycota</taxon>
        <taxon>Kickxellomycotina</taxon>
        <taxon>Kickxellomycetes</taxon>
        <taxon>Kickxellales</taxon>
        <taxon>Kickxellaceae</taxon>
        <taxon>Mycoemilia</taxon>
    </lineage>
</organism>
<dbReference type="GO" id="GO:0005886">
    <property type="term" value="C:plasma membrane"/>
    <property type="evidence" value="ECO:0007669"/>
    <property type="project" value="TreeGrafter"/>
</dbReference>
<feature type="region of interest" description="Disordered" evidence="3">
    <location>
        <begin position="226"/>
        <end position="251"/>
    </location>
</feature>
<feature type="domain" description="EF-hand" evidence="6">
    <location>
        <begin position="466"/>
        <end position="501"/>
    </location>
</feature>
<dbReference type="InterPro" id="IPR002048">
    <property type="entry name" value="EF_hand_dom"/>
</dbReference>
<sequence length="523" mass="57734">MRANALFTCQADNPGEVSFNEGDVFENIDITPEIGWLIGTQLRTKERGLIPAVYVELFPEVGDDELTKEMAAMGYSITKPAVPTKSTKPKLETLHKDTDNKNPRPAVKSPATPTTRTPSTSSSPAIPNASTKPKSKPKVPSGPKPPLSSAKSPVKPDVSFKPRLARSSSVSGRSGNEKKGISEKRASVYGEGTKPWFTGNVDDEREKEASALAEWETKHRIRNSDLGTSTHLTKPKMPLRPSDVRRTRSKTSVEFNNDDEALDSNTIYLGGFEDNFDPTIHKPMDNNNATEIKKRIPPQVPPRAVKNMTQVFSPSVNGAPQVPSVKNKPKLTPHVPSPLTKPSSLKSHHSTHPTLPPRQLGNDSPLLSLNRNTSGIPSNESRYSSSSNNSSFANNVPPARRSEPNVNQFLEKDLPTVQTLPRYNITEYIDQKTLELYKNKFSEIDGSARGYLTGDQSLEVLIKSRLSNDQLAQIWKLSDRDLDGNLTLPEFILAMYFCDSLLKEEVLPECVPLDLLRTAYTVS</sequence>
<dbReference type="GO" id="GO:0060090">
    <property type="term" value="F:molecular adaptor activity"/>
    <property type="evidence" value="ECO:0007669"/>
    <property type="project" value="TreeGrafter"/>
</dbReference>
<dbReference type="Gene3D" id="1.10.238.10">
    <property type="entry name" value="EF-hand"/>
    <property type="match status" value="1"/>
</dbReference>
<keyword evidence="1 2" id="KW-0728">SH3 domain</keyword>
<reference evidence="7" key="1">
    <citation type="submission" date="2022-07" db="EMBL/GenBank/DDBJ databases">
        <title>Phylogenomic reconstructions and comparative analyses of Kickxellomycotina fungi.</title>
        <authorList>
            <person name="Reynolds N.K."/>
            <person name="Stajich J.E."/>
            <person name="Barry K."/>
            <person name="Grigoriev I.V."/>
            <person name="Crous P."/>
            <person name="Smith M.E."/>
        </authorList>
    </citation>
    <scope>NUCLEOTIDE SEQUENCE</scope>
    <source>
        <strain evidence="7">NBRC 100468</strain>
    </source>
</reference>
<dbReference type="AlphaFoldDB" id="A0A9W7ZV30"/>
<dbReference type="PROSITE" id="PS50222">
    <property type="entry name" value="EF_HAND_2"/>
    <property type="match status" value="1"/>
</dbReference>
<dbReference type="PANTHER" id="PTHR11216:SF170">
    <property type="entry name" value="DYNAMIN ASSOCIATED PROTEIN 160, ISOFORM D"/>
    <property type="match status" value="1"/>
</dbReference>
<dbReference type="SUPFAM" id="SSF47473">
    <property type="entry name" value="EF-hand"/>
    <property type="match status" value="1"/>
</dbReference>
<feature type="region of interest" description="Disordered" evidence="3">
    <location>
        <begin position="313"/>
        <end position="403"/>
    </location>
</feature>
<gene>
    <name evidence="7" type="primary">ITSN1</name>
    <name evidence="7" type="ORF">H4219_003395</name>
</gene>
<evidence type="ECO:0000313" key="8">
    <source>
        <dbReference type="Proteomes" id="UP001150538"/>
    </source>
</evidence>
<dbReference type="EMBL" id="JANBPU010000080">
    <property type="protein sequence ID" value="KAJ1917134.1"/>
    <property type="molecule type" value="Genomic_DNA"/>
</dbReference>
<evidence type="ECO:0000313" key="7">
    <source>
        <dbReference type="EMBL" id="KAJ1917134.1"/>
    </source>
</evidence>
<dbReference type="GO" id="GO:0097708">
    <property type="term" value="C:intracellular vesicle"/>
    <property type="evidence" value="ECO:0007669"/>
    <property type="project" value="TreeGrafter"/>
</dbReference>
<dbReference type="CDD" id="cd00052">
    <property type="entry name" value="EH"/>
    <property type="match status" value="1"/>
</dbReference>
<protein>
    <submittedName>
        <fullName evidence="7">Intersectin 1 (SH3 domain protein)</fullName>
    </submittedName>
</protein>
<dbReference type="PROSITE" id="PS50031">
    <property type="entry name" value="EH"/>
    <property type="match status" value="1"/>
</dbReference>
<dbReference type="GO" id="GO:0006897">
    <property type="term" value="P:endocytosis"/>
    <property type="evidence" value="ECO:0007669"/>
    <property type="project" value="TreeGrafter"/>
</dbReference>
<dbReference type="Proteomes" id="UP001150538">
    <property type="component" value="Unassembled WGS sequence"/>
</dbReference>
<dbReference type="GO" id="GO:0005509">
    <property type="term" value="F:calcium ion binding"/>
    <property type="evidence" value="ECO:0007669"/>
    <property type="project" value="InterPro"/>
</dbReference>
<dbReference type="GO" id="GO:0016197">
    <property type="term" value="P:endosomal transport"/>
    <property type="evidence" value="ECO:0007669"/>
    <property type="project" value="TreeGrafter"/>
</dbReference>
<feature type="domain" description="SH3" evidence="4">
    <location>
        <begin position="1"/>
        <end position="60"/>
    </location>
</feature>
<dbReference type="InterPro" id="IPR000261">
    <property type="entry name" value="EH_dom"/>
</dbReference>
<feature type="compositionally biased region" description="Polar residues" evidence="3">
    <location>
        <begin position="361"/>
        <end position="377"/>
    </location>
</feature>
<dbReference type="PROSITE" id="PS50002">
    <property type="entry name" value="SH3"/>
    <property type="match status" value="1"/>
</dbReference>
<dbReference type="InterPro" id="IPR011992">
    <property type="entry name" value="EF-hand-dom_pair"/>
</dbReference>
<evidence type="ECO:0000259" key="6">
    <source>
        <dbReference type="PROSITE" id="PS50222"/>
    </source>
</evidence>
<dbReference type="SMART" id="SM00027">
    <property type="entry name" value="EH"/>
    <property type="match status" value="1"/>
</dbReference>